<evidence type="ECO:0000313" key="1">
    <source>
        <dbReference type="EMBL" id="OBF29822.1"/>
    </source>
</evidence>
<sequence>MTTTTSVELRINNREVVCDWGVISDPPIIRLNSETETTTVENVGPLVLVSTDLVDNPGPEERHRRWSDLSTFYADGDRRFMRITAANGSWIWELFDAHWEDGEPSNVYIGRWRD</sequence>
<gene>
    <name evidence="1" type="ORF">A5726_29945</name>
</gene>
<evidence type="ECO:0000313" key="2">
    <source>
        <dbReference type="Proteomes" id="UP000093779"/>
    </source>
</evidence>
<comment type="caution">
    <text evidence="1">The sequence shown here is derived from an EMBL/GenBank/DDBJ whole genome shotgun (WGS) entry which is preliminary data.</text>
</comment>
<dbReference type="EMBL" id="LZHX01000004">
    <property type="protein sequence ID" value="OBF29822.1"/>
    <property type="molecule type" value="Genomic_DNA"/>
</dbReference>
<accession>A0A1A1ZJS6</accession>
<dbReference type="Proteomes" id="UP000093779">
    <property type="component" value="Unassembled WGS sequence"/>
</dbReference>
<proteinExistence type="predicted"/>
<reference evidence="1 2" key="1">
    <citation type="submission" date="2016-06" db="EMBL/GenBank/DDBJ databases">
        <authorList>
            <person name="Kjaerup R.B."/>
            <person name="Dalgaard T.S."/>
            <person name="Juul-Madsen H.R."/>
        </authorList>
    </citation>
    <scope>NUCLEOTIDE SEQUENCE [LARGE SCALE GENOMIC DNA]</scope>
    <source>
        <strain evidence="1 2">ACS1953</strain>
    </source>
</reference>
<dbReference type="AlphaFoldDB" id="A0A1A1ZJS6"/>
<name>A0A1A1ZJS6_9MYCO</name>
<organism evidence="1 2">
    <name type="scientific">Mycolicibacterium conceptionense</name>
    <dbReference type="NCBI Taxonomy" id="451644"/>
    <lineage>
        <taxon>Bacteria</taxon>
        <taxon>Bacillati</taxon>
        <taxon>Actinomycetota</taxon>
        <taxon>Actinomycetes</taxon>
        <taxon>Mycobacteriales</taxon>
        <taxon>Mycobacteriaceae</taxon>
        <taxon>Mycolicibacterium</taxon>
    </lineage>
</organism>
<protein>
    <submittedName>
        <fullName evidence="1">Uncharacterized protein</fullName>
    </submittedName>
</protein>
<dbReference type="RefSeq" id="WP_064894058.1">
    <property type="nucleotide sequence ID" value="NZ_JAYXBU010000018.1"/>
</dbReference>